<keyword evidence="4" id="KW-1185">Reference proteome</keyword>
<feature type="signal peptide" evidence="2">
    <location>
        <begin position="1"/>
        <end position="22"/>
    </location>
</feature>
<evidence type="ECO:0000313" key="3">
    <source>
        <dbReference type="EnsemblMetazoa" id="G35368.1:cds"/>
    </source>
</evidence>
<protein>
    <submittedName>
        <fullName evidence="3">Uncharacterized protein</fullName>
    </submittedName>
</protein>
<accession>A0A8W8MU87</accession>
<feature type="compositionally biased region" description="Basic and acidic residues" evidence="1">
    <location>
        <begin position="150"/>
        <end position="164"/>
    </location>
</feature>
<name>A0A8W8MU87_MAGGI</name>
<feature type="compositionally biased region" description="Basic and acidic residues" evidence="1">
    <location>
        <begin position="173"/>
        <end position="185"/>
    </location>
</feature>
<evidence type="ECO:0000256" key="1">
    <source>
        <dbReference type="SAM" id="MobiDB-lite"/>
    </source>
</evidence>
<keyword evidence="2" id="KW-0732">Signal</keyword>
<dbReference type="AlphaFoldDB" id="A0A8W8MU87"/>
<dbReference type="Proteomes" id="UP000005408">
    <property type="component" value="Unassembled WGS sequence"/>
</dbReference>
<dbReference type="EnsemblMetazoa" id="G35368.1">
    <property type="protein sequence ID" value="G35368.1:cds"/>
    <property type="gene ID" value="G35368"/>
</dbReference>
<organism evidence="3 4">
    <name type="scientific">Magallana gigas</name>
    <name type="common">Pacific oyster</name>
    <name type="synonym">Crassostrea gigas</name>
    <dbReference type="NCBI Taxonomy" id="29159"/>
    <lineage>
        <taxon>Eukaryota</taxon>
        <taxon>Metazoa</taxon>
        <taxon>Spiralia</taxon>
        <taxon>Lophotrochozoa</taxon>
        <taxon>Mollusca</taxon>
        <taxon>Bivalvia</taxon>
        <taxon>Autobranchia</taxon>
        <taxon>Pteriomorphia</taxon>
        <taxon>Ostreida</taxon>
        <taxon>Ostreoidea</taxon>
        <taxon>Ostreidae</taxon>
        <taxon>Magallana</taxon>
    </lineage>
</organism>
<sequence length="266" mass="29992">MTRKPMDKLILIFLMIPILVGTLPDNAYRIFSCPVAKNKTAWEEASKRLKCDEDPRKNMLYHCLPSTYLNETIEFCGKLSAVSPGSCPIYNYENGATVATNPACFKINKVARCYYAEPSCPKEEIRFCKSEIDSEECNLALENETAVIDSDDKATDKSKIRQKDTAAGQNVIDKTEGKNSTEESKFDLEKKPIDDGVVEKSIISEKMSLKEEHNHVKNISDGGVVVENTVTVKHEAEKSEKLRNEIQEGTFILPEKRNYKTLLDII</sequence>
<reference evidence="3" key="1">
    <citation type="submission" date="2022-08" db="UniProtKB">
        <authorList>
            <consortium name="EnsemblMetazoa"/>
        </authorList>
    </citation>
    <scope>IDENTIFICATION</scope>
    <source>
        <strain evidence="3">05x7-T-G4-1.051#20</strain>
    </source>
</reference>
<feature type="region of interest" description="Disordered" evidence="1">
    <location>
        <begin position="150"/>
        <end position="185"/>
    </location>
</feature>
<feature type="chain" id="PRO_5036468544" evidence="2">
    <location>
        <begin position="23"/>
        <end position="266"/>
    </location>
</feature>
<evidence type="ECO:0000256" key="2">
    <source>
        <dbReference type="SAM" id="SignalP"/>
    </source>
</evidence>
<proteinExistence type="predicted"/>
<evidence type="ECO:0000313" key="4">
    <source>
        <dbReference type="Proteomes" id="UP000005408"/>
    </source>
</evidence>